<reference evidence="1 2" key="1">
    <citation type="journal article" date="2022" name="Mar. Drugs">
        <title>Bioassay-Guided Fractionation Leads to the Detection of Cholic Acid Generated by the Rare Thalassomonas sp.</title>
        <authorList>
            <person name="Pheiffer F."/>
            <person name="Schneider Y.K."/>
            <person name="Hansen E.H."/>
            <person name="Andersen J.H."/>
            <person name="Isaksson J."/>
            <person name="Busche T."/>
            <person name="R C."/>
            <person name="Kalinowski J."/>
            <person name="Zyl L.V."/>
            <person name="Trindade M."/>
        </authorList>
    </citation>
    <scope>NUCLEOTIDE SEQUENCE [LARGE SCALE GENOMIC DNA]</scope>
    <source>
        <strain evidence="1 2">A5K-61T</strain>
    </source>
</reference>
<protein>
    <submittedName>
        <fullName evidence="1">Carboxymuconolactone decarboxylase family protein</fullName>
    </submittedName>
</protein>
<dbReference type="PANTHER" id="PTHR35446:SF3">
    <property type="entry name" value="CMD DOMAIN-CONTAINING PROTEIN"/>
    <property type="match status" value="1"/>
</dbReference>
<dbReference type="SUPFAM" id="SSF69118">
    <property type="entry name" value="AhpD-like"/>
    <property type="match status" value="1"/>
</dbReference>
<accession>A0ABY7VDF5</accession>
<name>A0ABY7VDF5_9GAMM</name>
<organism evidence="1 2">
    <name type="scientific">Thalassomonas haliotis</name>
    <dbReference type="NCBI Taxonomy" id="485448"/>
    <lineage>
        <taxon>Bacteria</taxon>
        <taxon>Pseudomonadati</taxon>
        <taxon>Pseudomonadota</taxon>
        <taxon>Gammaproteobacteria</taxon>
        <taxon>Alteromonadales</taxon>
        <taxon>Colwelliaceae</taxon>
        <taxon>Thalassomonas</taxon>
    </lineage>
</organism>
<dbReference type="PANTHER" id="PTHR35446">
    <property type="entry name" value="SI:CH211-175M2.5"/>
    <property type="match status" value="1"/>
</dbReference>
<gene>
    <name evidence="1" type="ORF">H3N35_25915</name>
</gene>
<proteinExistence type="predicted"/>
<keyword evidence="2" id="KW-1185">Reference proteome</keyword>
<dbReference type="InterPro" id="IPR029032">
    <property type="entry name" value="AhpD-like"/>
</dbReference>
<evidence type="ECO:0000313" key="2">
    <source>
        <dbReference type="Proteomes" id="UP001215231"/>
    </source>
</evidence>
<dbReference type="EMBL" id="CP059693">
    <property type="protein sequence ID" value="WDE11596.1"/>
    <property type="molecule type" value="Genomic_DNA"/>
</dbReference>
<dbReference type="Proteomes" id="UP001215231">
    <property type="component" value="Chromosome"/>
</dbReference>
<evidence type="ECO:0000313" key="1">
    <source>
        <dbReference type="EMBL" id="WDE11596.1"/>
    </source>
</evidence>
<sequence>MNSFELHTLATAPEAAKPLLEQSIKSFGMIPNLHAVMAESPQVLAAYQELHGLFMQSSFDKEELTVVWQTINVEHQCHYCVPAHTAIAHSMKIDESIITALRDERPLPNDKLETLRQTTLQMLKNRGMIDSANIAEFYAAGYQKKHLLDIVLGMSQKVMSNYINHLAQTPVDKPFQEFFWEKK</sequence>
<dbReference type="RefSeq" id="WP_274051753.1">
    <property type="nucleotide sequence ID" value="NZ_CP059693.1"/>
</dbReference>
<dbReference type="Gene3D" id="1.20.1290.10">
    <property type="entry name" value="AhpD-like"/>
    <property type="match status" value="1"/>
</dbReference>